<gene>
    <name evidence="10" type="primary">recJ</name>
    <name evidence="10" type="ORF">NBRC116591_15110</name>
</gene>
<dbReference type="Gene3D" id="3.90.1640.30">
    <property type="match status" value="1"/>
</dbReference>
<name>A0ABQ0A7U5_9GAMM</name>
<dbReference type="PANTHER" id="PTHR30255:SF2">
    <property type="entry name" value="SINGLE-STRANDED-DNA-SPECIFIC EXONUCLEASE RECJ"/>
    <property type="match status" value="1"/>
</dbReference>
<feature type="domain" description="DHHA1" evidence="8">
    <location>
        <begin position="365"/>
        <end position="457"/>
    </location>
</feature>
<evidence type="ECO:0000256" key="2">
    <source>
        <dbReference type="ARBA" id="ARBA00019841"/>
    </source>
</evidence>
<accession>A0ABQ0A7U5</accession>
<evidence type="ECO:0000256" key="4">
    <source>
        <dbReference type="ARBA" id="ARBA00022801"/>
    </source>
</evidence>
<comment type="similarity">
    <text evidence="1">Belongs to the RecJ family.</text>
</comment>
<keyword evidence="5 10" id="KW-0269">Exonuclease</keyword>
<keyword evidence="3" id="KW-0540">Nuclease</keyword>
<evidence type="ECO:0000313" key="11">
    <source>
        <dbReference type="Proteomes" id="UP001465153"/>
    </source>
</evidence>
<dbReference type="GO" id="GO:0004527">
    <property type="term" value="F:exonuclease activity"/>
    <property type="evidence" value="ECO:0007669"/>
    <property type="project" value="UniProtKB-KW"/>
</dbReference>
<evidence type="ECO:0000259" key="7">
    <source>
        <dbReference type="Pfam" id="PF01368"/>
    </source>
</evidence>
<organism evidence="10 11">
    <name type="scientific">Sessilibacter corallicola</name>
    <dbReference type="NCBI Taxonomy" id="2904075"/>
    <lineage>
        <taxon>Bacteria</taxon>
        <taxon>Pseudomonadati</taxon>
        <taxon>Pseudomonadota</taxon>
        <taxon>Gammaproteobacteria</taxon>
        <taxon>Cellvibrionales</taxon>
        <taxon>Cellvibrionaceae</taxon>
        <taxon>Sessilibacter</taxon>
    </lineage>
</organism>
<evidence type="ECO:0000313" key="10">
    <source>
        <dbReference type="EMBL" id="GAA6167701.1"/>
    </source>
</evidence>
<keyword evidence="11" id="KW-1185">Reference proteome</keyword>
<dbReference type="InterPro" id="IPR038763">
    <property type="entry name" value="DHH_sf"/>
</dbReference>
<feature type="domain" description="RecJ OB" evidence="9">
    <location>
        <begin position="473"/>
        <end position="577"/>
    </location>
</feature>
<dbReference type="Proteomes" id="UP001465153">
    <property type="component" value="Unassembled WGS sequence"/>
</dbReference>
<comment type="caution">
    <text evidence="10">The sequence shown here is derived from an EMBL/GenBank/DDBJ whole genome shotgun (WGS) entry which is preliminary data.</text>
</comment>
<sequence>MNQKQPQIKRREFSQSSAIQLDGFSPLLMRVFAHRGITDQSQLDYRLSNLCSPATMLGVKKAGEILASSIEKGERILIVGDFDADGATSSALATHALQAMGAQSIEYLVPNRFDYGYGLTPEIVDVAAEKNPDVIVTVDNGISSVEGVERANSLGIRVVVTDHHLPGNTLPNAQAIVNPNQPGCNFPGKSLAGVGVIFYVLSQVRSLLDQNSWFERQRIEKPNMANYLDLVALGTVADVVTLDDQNRLLVHQGLQRMRAGRVRPGIRALFDVSKRSIESAIASDIGFGVAPRINAAGRLDDMSLGIRCLLAENYDQARELASELNDLNQDRRAIESSMQQEALKSLAELKNLHEDEQPWGMCLFNEQWHQGVIGILASRIKDQFHRPVIAFAQSDSSDEIKGSARSIAGIHIRDALDAVATSNPGLIEKFGGHAMAAGLTIQKHLFSEFCAAFDSEIRRVAQQENFTAQIFSDGELTPEEFNLENAHQLRNAGPWGQNFPEPTFDGEFLLLTQRLVGEKHLKMTVAPASDAQTVIDAIAFNVNLQCWPDPNVRRIRAAYQLDVNEFRGKESVQLRIEFLQALE</sequence>
<dbReference type="InterPro" id="IPR051673">
    <property type="entry name" value="SSDNA_exonuclease_RecJ"/>
</dbReference>
<dbReference type="InterPro" id="IPR004610">
    <property type="entry name" value="RecJ"/>
</dbReference>
<dbReference type="Gene3D" id="3.10.310.30">
    <property type="match status" value="1"/>
</dbReference>
<dbReference type="InterPro" id="IPR041122">
    <property type="entry name" value="RecJ_OB"/>
</dbReference>
<evidence type="ECO:0000256" key="1">
    <source>
        <dbReference type="ARBA" id="ARBA00005915"/>
    </source>
</evidence>
<dbReference type="Pfam" id="PF01368">
    <property type="entry name" value="DHH"/>
    <property type="match status" value="1"/>
</dbReference>
<proteinExistence type="inferred from homology"/>
<dbReference type="Pfam" id="PF02272">
    <property type="entry name" value="DHHA1"/>
    <property type="match status" value="1"/>
</dbReference>
<dbReference type="InterPro" id="IPR003156">
    <property type="entry name" value="DHHA1_dom"/>
</dbReference>
<dbReference type="EMBL" id="BAABWN010000004">
    <property type="protein sequence ID" value="GAA6167701.1"/>
    <property type="molecule type" value="Genomic_DNA"/>
</dbReference>
<feature type="coiled-coil region" evidence="6">
    <location>
        <begin position="310"/>
        <end position="337"/>
    </location>
</feature>
<evidence type="ECO:0000259" key="9">
    <source>
        <dbReference type="Pfam" id="PF17768"/>
    </source>
</evidence>
<evidence type="ECO:0000259" key="8">
    <source>
        <dbReference type="Pfam" id="PF02272"/>
    </source>
</evidence>
<dbReference type="PANTHER" id="PTHR30255">
    <property type="entry name" value="SINGLE-STRANDED-DNA-SPECIFIC EXONUCLEASE RECJ"/>
    <property type="match status" value="1"/>
</dbReference>
<dbReference type="RefSeq" id="WP_353302318.1">
    <property type="nucleotide sequence ID" value="NZ_BAABWN010000004.1"/>
</dbReference>
<dbReference type="InterPro" id="IPR001667">
    <property type="entry name" value="DDH_dom"/>
</dbReference>
<dbReference type="Pfam" id="PF17768">
    <property type="entry name" value="RecJ_OB"/>
    <property type="match status" value="1"/>
</dbReference>
<evidence type="ECO:0000256" key="6">
    <source>
        <dbReference type="SAM" id="Coils"/>
    </source>
</evidence>
<keyword evidence="6" id="KW-0175">Coiled coil</keyword>
<evidence type="ECO:0000256" key="5">
    <source>
        <dbReference type="ARBA" id="ARBA00022839"/>
    </source>
</evidence>
<dbReference type="SUPFAM" id="SSF64182">
    <property type="entry name" value="DHH phosphoesterases"/>
    <property type="match status" value="1"/>
</dbReference>
<keyword evidence="4" id="KW-0378">Hydrolase</keyword>
<feature type="domain" description="DDH" evidence="7">
    <location>
        <begin position="75"/>
        <end position="235"/>
    </location>
</feature>
<protein>
    <recommendedName>
        <fullName evidence="2">Single-stranded-DNA-specific exonuclease RecJ</fullName>
    </recommendedName>
</protein>
<reference evidence="10 11" key="1">
    <citation type="submission" date="2024-04" db="EMBL/GenBank/DDBJ databases">
        <title>Draft genome sequence of Sessilibacter corallicola NBRC 116591.</title>
        <authorList>
            <person name="Miyakawa T."/>
            <person name="Kusuya Y."/>
            <person name="Miura T."/>
        </authorList>
    </citation>
    <scope>NUCLEOTIDE SEQUENCE [LARGE SCALE GENOMIC DNA]</scope>
    <source>
        <strain evidence="10 11">KU-00831-HH</strain>
    </source>
</reference>
<dbReference type="NCBIfam" id="TIGR00644">
    <property type="entry name" value="recJ"/>
    <property type="match status" value="1"/>
</dbReference>
<evidence type="ECO:0000256" key="3">
    <source>
        <dbReference type="ARBA" id="ARBA00022722"/>
    </source>
</evidence>